<feature type="region of interest" description="Disordered" evidence="1">
    <location>
        <begin position="126"/>
        <end position="171"/>
    </location>
</feature>
<dbReference type="RefSeq" id="WP_119669554.1">
    <property type="nucleotide sequence ID" value="NZ_QXED01000006.1"/>
</dbReference>
<sequence length="296" mass="34267">MNQGYLLTKAFYAEVETNEAMQIGCKPHHHSLYTWICELRNRTKREVLDLPVLYTMQMSFIGSQHTLAKAIDDLAEWGIIEIIMQTKGQGTKVKLAIAFMQKHCNSDAITVQLDCNYDAIEVQTTKTGKTPENRENREKKEEPLAAEAVEEVPPVEPPTEKPKREKPAREPAQELQFPAYAGEPFHFAWTALCQTPNWRKKTPQQLQFNLNKLAKYDEEFAVQLMNDSAGNGWKGVVFDNTDEKWQEHQSRQAKVKPLHGDHTTYEELLSEEARRERARVQQQGQERLRQFAWNQI</sequence>
<feature type="compositionally biased region" description="Basic and acidic residues" evidence="1">
    <location>
        <begin position="158"/>
        <end position="171"/>
    </location>
</feature>
<evidence type="ECO:0000313" key="2">
    <source>
        <dbReference type="EMBL" id="RIV20387.1"/>
    </source>
</evidence>
<reference evidence="2 3" key="1">
    <citation type="submission" date="2018-08" db="EMBL/GenBank/DDBJ databases">
        <title>Fibrisoma montanum sp. nov., isolated from Danxia mountain soil.</title>
        <authorList>
            <person name="Huang Y."/>
        </authorList>
    </citation>
    <scope>NUCLEOTIDE SEQUENCE [LARGE SCALE GENOMIC DNA]</scope>
    <source>
        <strain evidence="2 3">HYT19</strain>
    </source>
</reference>
<organism evidence="2 3">
    <name type="scientific">Fibrisoma montanum</name>
    <dbReference type="NCBI Taxonomy" id="2305895"/>
    <lineage>
        <taxon>Bacteria</taxon>
        <taxon>Pseudomonadati</taxon>
        <taxon>Bacteroidota</taxon>
        <taxon>Cytophagia</taxon>
        <taxon>Cytophagales</taxon>
        <taxon>Spirosomataceae</taxon>
        <taxon>Fibrisoma</taxon>
    </lineage>
</organism>
<dbReference type="Proteomes" id="UP000283523">
    <property type="component" value="Unassembled WGS sequence"/>
</dbReference>
<dbReference type="OrthoDB" id="965991at2"/>
<comment type="caution">
    <text evidence="2">The sequence shown here is derived from an EMBL/GenBank/DDBJ whole genome shotgun (WGS) entry which is preliminary data.</text>
</comment>
<protein>
    <submittedName>
        <fullName evidence="2">Uncharacterized protein</fullName>
    </submittedName>
</protein>
<gene>
    <name evidence="2" type="ORF">DYU11_20260</name>
</gene>
<evidence type="ECO:0000313" key="3">
    <source>
        <dbReference type="Proteomes" id="UP000283523"/>
    </source>
</evidence>
<feature type="compositionally biased region" description="Basic and acidic residues" evidence="1">
    <location>
        <begin position="129"/>
        <end position="143"/>
    </location>
</feature>
<keyword evidence="3" id="KW-1185">Reference proteome</keyword>
<accession>A0A418M3I4</accession>
<evidence type="ECO:0000256" key="1">
    <source>
        <dbReference type="SAM" id="MobiDB-lite"/>
    </source>
</evidence>
<dbReference type="EMBL" id="QXED01000006">
    <property type="protein sequence ID" value="RIV20387.1"/>
    <property type="molecule type" value="Genomic_DNA"/>
</dbReference>
<proteinExistence type="predicted"/>
<dbReference type="AlphaFoldDB" id="A0A418M3I4"/>
<name>A0A418M3I4_9BACT</name>